<feature type="compositionally biased region" description="Low complexity" evidence="1">
    <location>
        <begin position="698"/>
        <end position="719"/>
    </location>
</feature>
<dbReference type="InterPro" id="IPR008978">
    <property type="entry name" value="HSP20-like_chaperone"/>
</dbReference>
<feature type="compositionally biased region" description="Polar residues" evidence="1">
    <location>
        <begin position="430"/>
        <end position="451"/>
    </location>
</feature>
<feature type="compositionally biased region" description="Low complexity" evidence="1">
    <location>
        <begin position="619"/>
        <end position="634"/>
    </location>
</feature>
<feature type="compositionally biased region" description="Low complexity" evidence="1">
    <location>
        <begin position="75"/>
        <end position="91"/>
    </location>
</feature>
<comment type="caution">
    <text evidence="2">The sequence shown here is derived from an EMBL/GenBank/DDBJ whole genome shotgun (WGS) entry which is preliminary data.</text>
</comment>
<feature type="region of interest" description="Disordered" evidence="1">
    <location>
        <begin position="430"/>
        <end position="465"/>
    </location>
</feature>
<dbReference type="AlphaFoldDB" id="A0A8S2H9Y1"/>
<feature type="region of interest" description="Disordered" evidence="1">
    <location>
        <begin position="606"/>
        <end position="673"/>
    </location>
</feature>
<feature type="compositionally biased region" description="Polar residues" evidence="1">
    <location>
        <begin position="113"/>
        <end position="125"/>
    </location>
</feature>
<dbReference type="Gene3D" id="2.60.40.790">
    <property type="match status" value="1"/>
</dbReference>
<proteinExistence type="predicted"/>
<dbReference type="Proteomes" id="UP000681722">
    <property type="component" value="Unassembled WGS sequence"/>
</dbReference>
<organism evidence="2 3">
    <name type="scientific">Didymodactylos carnosus</name>
    <dbReference type="NCBI Taxonomy" id="1234261"/>
    <lineage>
        <taxon>Eukaryota</taxon>
        <taxon>Metazoa</taxon>
        <taxon>Spiralia</taxon>
        <taxon>Gnathifera</taxon>
        <taxon>Rotifera</taxon>
        <taxon>Eurotatoria</taxon>
        <taxon>Bdelloidea</taxon>
        <taxon>Philodinida</taxon>
        <taxon>Philodinidae</taxon>
        <taxon>Didymodactylos</taxon>
    </lineage>
</organism>
<evidence type="ECO:0008006" key="4">
    <source>
        <dbReference type="Google" id="ProtNLM"/>
    </source>
</evidence>
<sequence length="862" mass="98668">MMMSSSSSSTQRPLGLSVEELFALDRQYRRIEQQQHLQQLQQQAQARQNTLNSNLNRHTSRSLDVMISNDYPNTTATVRPSVTTTNTQQQQRPPPLRYEPLPSLEIQGHGFRSGQNETTNTKSSYDNYTAGKPYWKDRPDYHTRPSPLQVNLLHHAPQPREETQHHYQRSHSIDQLTDYRHRDNVLPSQYTTNTDPYRTLYDTRTIGSARHPNVITNDVIDTTSRTLSARTPHHSSAGVSSNNFEQSNTTNYDPRSVYANRSQWGNTSSNGKLSSAQFGNTIITEDYDAPPSSSQYPRSHANTNGRHLLESSIPSSTVNPMSNHQSHSHYSTTIYDSPVYTSDIHNSGDNRASCKLRRQHPIKRESSRKIVVRPVIQRRREPSVSSSCESLDGDRQDPSSRTNMADYHNSLNDRTNLENLRQSYTNCAPTTPTFPESTVSNRFNSQKQTSARPHVQLPSHLNGLDRPSNFNDVLLNGSNTVCDDVSDTENSPGHRSYLTDNDDDSEDSVIELNLYEQRLHIGKSYDTNDISVQLEGPKILIHCHTIEPTDRRGNYRKHEFKTELFVPEVVDDETIVSYLTEDGILIVEGKYHPWAWKEIKKQRILEKQSEKKQQSVPASTDLLLRRSSSSPLILNNQNETNNPTRSEVGLPTTTIPPTTTTSTSTNDKDGTQNVKRVSDIINRFNNIATQNSSPKSSQRNLTQQQQHTNRNNNNNNNQHELSDEDDFDNGKKKQQQQQEDDETLTDGYHCFTSDKNGRRQLIYYFKLPFQTPLDHIRVQSEYNSLKILIEQQERDDGKIIVRSTSRLCRLPKGYMYDYDQLRVQFLRENFIKIELPLEESSALESSTTTNQDLITQTTNENL</sequence>
<gene>
    <name evidence="2" type="ORF">SRO942_LOCUS4860</name>
</gene>
<feature type="compositionally biased region" description="Polar residues" evidence="1">
    <location>
        <begin position="291"/>
        <end position="305"/>
    </location>
</feature>
<feature type="compositionally biased region" description="Polar residues" evidence="1">
    <location>
        <begin position="237"/>
        <end position="283"/>
    </location>
</feature>
<feature type="region of interest" description="Disordered" evidence="1">
    <location>
        <begin position="349"/>
        <end position="406"/>
    </location>
</feature>
<dbReference type="CDD" id="cd06526">
    <property type="entry name" value="metazoan_ACD"/>
    <property type="match status" value="1"/>
</dbReference>
<dbReference type="EMBL" id="CAJOBC010000676">
    <property type="protein sequence ID" value="CAF3614033.1"/>
    <property type="molecule type" value="Genomic_DNA"/>
</dbReference>
<feature type="region of interest" description="Disordered" evidence="1">
    <location>
        <begin position="75"/>
        <end position="125"/>
    </location>
</feature>
<feature type="compositionally biased region" description="Polar residues" evidence="1">
    <location>
        <begin position="687"/>
        <end position="697"/>
    </location>
</feature>
<evidence type="ECO:0000313" key="3">
    <source>
        <dbReference type="Proteomes" id="UP000681722"/>
    </source>
</evidence>
<name>A0A8S2H9Y1_9BILA</name>
<feature type="region of interest" description="Disordered" evidence="1">
    <location>
        <begin position="483"/>
        <end position="503"/>
    </location>
</feature>
<protein>
    <recommendedName>
        <fullName evidence="4">SHSP domain-containing protein</fullName>
    </recommendedName>
</protein>
<feature type="compositionally biased region" description="Low complexity" evidence="1">
    <location>
        <begin position="651"/>
        <end position="665"/>
    </location>
</feature>
<feature type="compositionally biased region" description="Polar residues" evidence="1">
    <location>
        <begin position="312"/>
        <end position="329"/>
    </location>
</feature>
<accession>A0A8S2H9Y1</accession>
<feature type="region of interest" description="Disordered" evidence="1">
    <location>
        <begin position="227"/>
        <end position="329"/>
    </location>
</feature>
<evidence type="ECO:0000256" key="1">
    <source>
        <dbReference type="SAM" id="MobiDB-lite"/>
    </source>
</evidence>
<feature type="compositionally biased region" description="Polar residues" evidence="1">
    <location>
        <begin position="635"/>
        <end position="645"/>
    </location>
</feature>
<dbReference type="OrthoDB" id="10031009at2759"/>
<feature type="region of interest" description="Disordered" evidence="1">
    <location>
        <begin position="687"/>
        <end position="748"/>
    </location>
</feature>
<evidence type="ECO:0000313" key="2">
    <source>
        <dbReference type="EMBL" id="CAF3614033.1"/>
    </source>
</evidence>
<reference evidence="2" key="1">
    <citation type="submission" date="2021-02" db="EMBL/GenBank/DDBJ databases">
        <authorList>
            <person name="Nowell W R."/>
        </authorList>
    </citation>
    <scope>NUCLEOTIDE SEQUENCE</scope>
</reference>